<dbReference type="EMBL" id="KQ964563">
    <property type="protein sequence ID" value="KXN68736.1"/>
    <property type="molecule type" value="Genomic_DNA"/>
</dbReference>
<protein>
    <submittedName>
        <fullName evidence="2">Uncharacterized protein</fullName>
    </submittedName>
</protein>
<evidence type="ECO:0000313" key="2">
    <source>
        <dbReference type="EMBL" id="KXN68736.1"/>
    </source>
</evidence>
<evidence type="ECO:0000256" key="1">
    <source>
        <dbReference type="SAM" id="MobiDB-lite"/>
    </source>
</evidence>
<proteinExistence type="predicted"/>
<dbReference type="AlphaFoldDB" id="A0A137P0Y7"/>
<feature type="compositionally biased region" description="Polar residues" evidence="1">
    <location>
        <begin position="29"/>
        <end position="38"/>
    </location>
</feature>
<dbReference type="Proteomes" id="UP000070444">
    <property type="component" value="Unassembled WGS sequence"/>
</dbReference>
<name>A0A137P0Y7_CONC2</name>
<keyword evidence="3" id="KW-1185">Reference proteome</keyword>
<accession>A0A137P0Y7</accession>
<sequence length="449" mass="50854">MGNAHHSNKSNSIHDSFHSHTKKKAGHSITPSSTNSGSFHRRESKIIHFKVDNLIANWSNSTRPNLRGMLDSDLVTRLYCLVYPGEGEDAGSDPHLLLGLIHFALAQKLLKSLPKTKNIPMSHLDHLLHYHPNLPNVVYQALESIGPFHEGEFNFELIGHQHLILQELMLSLQQIIQCKVEEVHSIGISCMDEFSKTNIMRYVFRCEGSAEIVSYRAMVELKKLLQLGFQLGGMDVIVSYPGLDVSTKCAELEESIESWLKLMSPKLPNGKKAACLALMMFCKESWLFKPGSHLQSYFEWDLPEWLADSTVQDGLHYLELELVLNGRDVRLDVEQDTHFNFFQAIDLLLPLLSHPLPATLFSRECHLVKTKFSDKGNSAQLIQLSGNSYITQTKPYPLTGNYMSIRADSRVQNCFMVKDKRLIGIGMALGLSEYIELKQVYNTNFTDSH</sequence>
<reference evidence="2 3" key="1">
    <citation type="journal article" date="2015" name="Genome Biol. Evol.">
        <title>Phylogenomic analyses indicate that early fungi evolved digesting cell walls of algal ancestors of land plants.</title>
        <authorList>
            <person name="Chang Y."/>
            <person name="Wang S."/>
            <person name="Sekimoto S."/>
            <person name="Aerts A.L."/>
            <person name="Choi C."/>
            <person name="Clum A."/>
            <person name="LaButti K.M."/>
            <person name="Lindquist E.A."/>
            <person name="Yee Ngan C."/>
            <person name="Ohm R.A."/>
            <person name="Salamov A.A."/>
            <person name="Grigoriev I.V."/>
            <person name="Spatafora J.W."/>
            <person name="Berbee M.L."/>
        </authorList>
    </citation>
    <scope>NUCLEOTIDE SEQUENCE [LARGE SCALE GENOMIC DNA]</scope>
    <source>
        <strain evidence="2 3">NRRL 28638</strain>
    </source>
</reference>
<gene>
    <name evidence="2" type="ORF">CONCODRAFT_86346</name>
</gene>
<evidence type="ECO:0000313" key="3">
    <source>
        <dbReference type="Proteomes" id="UP000070444"/>
    </source>
</evidence>
<feature type="region of interest" description="Disordered" evidence="1">
    <location>
        <begin position="1"/>
        <end position="39"/>
    </location>
</feature>
<organism evidence="2 3">
    <name type="scientific">Conidiobolus coronatus (strain ATCC 28846 / CBS 209.66 / NRRL 28638)</name>
    <name type="common">Delacroixia coronata</name>
    <dbReference type="NCBI Taxonomy" id="796925"/>
    <lineage>
        <taxon>Eukaryota</taxon>
        <taxon>Fungi</taxon>
        <taxon>Fungi incertae sedis</taxon>
        <taxon>Zoopagomycota</taxon>
        <taxon>Entomophthoromycotina</taxon>
        <taxon>Entomophthoromycetes</taxon>
        <taxon>Entomophthorales</taxon>
        <taxon>Ancylistaceae</taxon>
        <taxon>Conidiobolus</taxon>
    </lineage>
</organism>